<dbReference type="EMBL" id="JAULSW010000002">
    <property type="protein sequence ID" value="KAK3390595.1"/>
    <property type="molecule type" value="Genomic_DNA"/>
</dbReference>
<keyword evidence="2" id="KW-1185">Reference proteome</keyword>
<sequence length="179" mass="19646">MHLSKAKGERASKGEAPVDIAPVINTNFCPIGKALVIQAEIRVPDFTNAPAQYAGIDRTFTRPKCGEFGILEVTTTLTNKNQGMLHYEWTNGQHRSSSNQITYSDAASADLVPRRHRVPHSHWRQINGFGVWELLAYKSHFVALNTAAGGNFPGPPTSNTLGGFDSSMRIKYVAAYESN</sequence>
<evidence type="ECO:0000313" key="2">
    <source>
        <dbReference type="Proteomes" id="UP001285441"/>
    </source>
</evidence>
<dbReference type="Gene3D" id="2.60.120.200">
    <property type="match status" value="1"/>
</dbReference>
<evidence type="ECO:0000313" key="1">
    <source>
        <dbReference type="EMBL" id="KAK3390595.1"/>
    </source>
</evidence>
<name>A0AAE0U4S1_9PEZI</name>
<dbReference type="AlphaFoldDB" id="A0AAE0U4S1"/>
<evidence type="ECO:0008006" key="3">
    <source>
        <dbReference type="Google" id="ProtNLM"/>
    </source>
</evidence>
<reference evidence="1" key="2">
    <citation type="submission" date="2023-06" db="EMBL/GenBank/DDBJ databases">
        <authorList>
            <consortium name="Lawrence Berkeley National Laboratory"/>
            <person name="Haridas S."/>
            <person name="Hensen N."/>
            <person name="Bonometti L."/>
            <person name="Westerberg I."/>
            <person name="Brannstrom I.O."/>
            <person name="Guillou S."/>
            <person name="Cros-Aarteil S."/>
            <person name="Calhoun S."/>
            <person name="Kuo A."/>
            <person name="Mondo S."/>
            <person name="Pangilinan J."/>
            <person name="Riley R."/>
            <person name="LaButti K."/>
            <person name="Andreopoulos B."/>
            <person name="Lipzen A."/>
            <person name="Chen C."/>
            <person name="Yanf M."/>
            <person name="Daum C."/>
            <person name="Ng V."/>
            <person name="Clum A."/>
            <person name="Steindorff A."/>
            <person name="Ohm R."/>
            <person name="Martin F."/>
            <person name="Silar P."/>
            <person name="Natvig D."/>
            <person name="Lalanne C."/>
            <person name="Gautier V."/>
            <person name="Ament-velasquez S.L."/>
            <person name="Kruys A."/>
            <person name="Hutchinson M.I."/>
            <person name="Powell A.J."/>
            <person name="Barry K."/>
            <person name="Miller A.N."/>
            <person name="Grigoriev I.V."/>
            <person name="Debuchy R."/>
            <person name="Gladieux P."/>
            <person name="Thoren M.H."/>
            <person name="Johannesson H."/>
        </authorList>
    </citation>
    <scope>NUCLEOTIDE SEQUENCE</scope>
    <source>
        <strain evidence="1">CBS 232.78</strain>
    </source>
</reference>
<accession>A0AAE0U4S1</accession>
<comment type="caution">
    <text evidence="1">The sequence shown here is derived from an EMBL/GenBank/DDBJ whole genome shotgun (WGS) entry which is preliminary data.</text>
</comment>
<protein>
    <recommendedName>
        <fullName evidence="3">Glycoside Hydrolase Family 16</fullName>
    </recommendedName>
</protein>
<dbReference type="InterPro" id="IPR013320">
    <property type="entry name" value="ConA-like_dom_sf"/>
</dbReference>
<dbReference type="SUPFAM" id="SSF49899">
    <property type="entry name" value="Concanavalin A-like lectins/glucanases"/>
    <property type="match status" value="1"/>
</dbReference>
<organism evidence="1 2">
    <name type="scientific">Podospora didyma</name>
    <dbReference type="NCBI Taxonomy" id="330526"/>
    <lineage>
        <taxon>Eukaryota</taxon>
        <taxon>Fungi</taxon>
        <taxon>Dikarya</taxon>
        <taxon>Ascomycota</taxon>
        <taxon>Pezizomycotina</taxon>
        <taxon>Sordariomycetes</taxon>
        <taxon>Sordariomycetidae</taxon>
        <taxon>Sordariales</taxon>
        <taxon>Podosporaceae</taxon>
        <taxon>Podospora</taxon>
    </lineage>
</organism>
<reference evidence="1" key="1">
    <citation type="journal article" date="2023" name="Mol. Phylogenet. Evol.">
        <title>Genome-scale phylogeny and comparative genomics of the fungal order Sordariales.</title>
        <authorList>
            <person name="Hensen N."/>
            <person name="Bonometti L."/>
            <person name="Westerberg I."/>
            <person name="Brannstrom I.O."/>
            <person name="Guillou S."/>
            <person name="Cros-Aarteil S."/>
            <person name="Calhoun S."/>
            <person name="Haridas S."/>
            <person name="Kuo A."/>
            <person name="Mondo S."/>
            <person name="Pangilinan J."/>
            <person name="Riley R."/>
            <person name="LaButti K."/>
            <person name="Andreopoulos B."/>
            <person name="Lipzen A."/>
            <person name="Chen C."/>
            <person name="Yan M."/>
            <person name="Daum C."/>
            <person name="Ng V."/>
            <person name="Clum A."/>
            <person name="Steindorff A."/>
            <person name="Ohm R.A."/>
            <person name="Martin F."/>
            <person name="Silar P."/>
            <person name="Natvig D.O."/>
            <person name="Lalanne C."/>
            <person name="Gautier V."/>
            <person name="Ament-Velasquez S.L."/>
            <person name="Kruys A."/>
            <person name="Hutchinson M.I."/>
            <person name="Powell A.J."/>
            <person name="Barry K."/>
            <person name="Miller A.N."/>
            <person name="Grigoriev I.V."/>
            <person name="Debuchy R."/>
            <person name="Gladieux P."/>
            <person name="Hiltunen Thoren M."/>
            <person name="Johannesson H."/>
        </authorList>
    </citation>
    <scope>NUCLEOTIDE SEQUENCE</scope>
    <source>
        <strain evidence="1">CBS 232.78</strain>
    </source>
</reference>
<proteinExistence type="predicted"/>
<dbReference type="Proteomes" id="UP001285441">
    <property type="component" value="Unassembled WGS sequence"/>
</dbReference>
<gene>
    <name evidence="1" type="ORF">B0H63DRAFT_446701</name>
</gene>